<dbReference type="Pfam" id="PF00271">
    <property type="entry name" value="Helicase_C"/>
    <property type="match status" value="1"/>
</dbReference>
<keyword evidence="1" id="KW-0547">Nucleotide-binding</keyword>
<keyword evidence="4" id="KW-0067">ATP-binding</keyword>
<feature type="non-terminal residue" evidence="7">
    <location>
        <position position="1"/>
    </location>
</feature>
<dbReference type="AlphaFoldDB" id="A0A7Z1N894"/>
<keyword evidence="2" id="KW-0378">Hydrolase</keyword>
<dbReference type="InterPro" id="IPR001650">
    <property type="entry name" value="Helicase_C-like"/>
</dbReference>
<dbReference type="InterPro" id="IPR050079">
    <property type="entry name" value="DEAD_box_RNA_helicase"/>
</dbReference>
<evidence type="ECO:0000313" key="8">
    <source>
        <dbReference type="Proteomes" id="UP000238153"/>
    </source>
</evidence>
<gene>
    <name evidence="7" type="ORF">CV019_00375</name>
</gene>
<dbReference type="GO" id="GO:0016787">
    <property type="term" value="F:hydrolase activity"/>
    <property type="evidence" value="ECO:0007669"/>
    <property type="project" value="UniProtKB-KW"/>
</dbReference>
<name>A0A7Z1N894_STAHA</name>
<dbReference type="GO" id="GO:0005524">
    <property type="term" value="F:ATP binding"/>
    <property type="evidence" value="ECO:0007669"/>
    <property type="project" value="UniProtKB-KW"/>
</dbReference>
<dbReference type="PANTHER" id="PTHR47959">
    <property type="entry name" value="ATP-DEPENDENT RNA HELICASE RHLE-RELATED"/>
    <property type="match status" value="1"/>
</dbReference>
<feature type="non-terminal residue" evidence="7">
    <location>
        <position position="153"/>
    </location>
</feature>
<dbReference type="EMBL" id="PGWX01000025">
    <property type="protein sequence ID" value="PPJ80351.1"/>
    <property type="molecule type" value="Genomic_DNA"/>
</dbReference>
<protein>
    <submittedName>
        <fullName evidence="7">ATP-dependent helicase</fullName>
    </submittedName>
</protein>
<proteinExistence type="inferred from homology"/>
<dbReference type="InterPro" id="IPR027417">
    <property type="entry name" value="P-loop_NTPase"/>
</dbReference>
<comment type="caution">
    <text evidence="7">The sequence shown here is derived from an EMBL/GenBank/DDBJ whole genome shotgun (WGS) entry which is preliminary data.</text>
</comment>
<dbReference type="PROSITE" id="PS51194">
    <property type="entry name" value="HELICASE_CTER"/>
    <property type="match status" value="1"/>
</dbReference>
<dbReference type="PANTHER" id="PTHR47959:SF13">
    <property type="entry name" value="ATP-DEPENDENT RNA HELICASE RHLE"/>
    <property type="match status" value="1"/>
</dbReference>
<dbReference type="GO" id="GO:0003724">
    <property type="term" value="F:RNA helicase activity"/>
    <property type="evidence" value="ECO:0007669"/>
    <property type="project" value="TreeGrafter"/>
</dbReference>
<evidence type="ECO:0000313" key="7">
    <source>
        <dbReference type="EMBL" id="PPJ80351.1"/>
    </source>
</evidence>
<evidence type="ECO:0000259" key="6">
    <source>
        <dbReference type="PROSITE" id="PS51194"/>
    </source>
</evidence>
<sequence>YLRRLAHTEGFRSMVFFNQVADLGAAEEKLVYENVPAIGLASDQSKQLRKLAIDQFKAERVKLLLTTDIAARGLDFTGVPYVVNVDVPLTEESYIHRSGRVGRMGAQGSVITFINDGTKRDYQRLMKQLAIPYQEIFLYDGALHEQPKSKDEL</sequence>
<dbReference type="SUPFAM" id="SSF52540">
    <property type="entry name" value="P-loop containing nucleoside triphosphate hydrolases"/>
    <property type="match status" value="1"/>
</dbReference>
<evidence type="ECO:0000256" key="4">
    <source>
        <dbReference type="ARBA" id="ARBA00022840"/>
    </source>
</evidence>
<dbReference type="Proteomes" id="UP000238153">
    <property type="component" value="Unassembled WGS sequence"/>
</dbReference>
<feature type="domain" description="Helicase C-terminal" evidence="6">
    <location>
        <begin position="1"/>
        <end position="153"/>
    </location>
</feature>
<organism evidence="7 8">
    <name type="scientific">Staphylococcus haemolyticus</name>
    <dbReference type="NCBI Taxonomy" id="1283"/>
    <lineage>
        <taxon>Bacteria</taxon>
        <taxon>Bacillati</taxon>
        <taxon>Bacillota</taxon>
        <taxon>Bacilli</taxon>
        <taxon>Bacillales</taxon>
        <taxon>Staphylococcaceae</taxon>
        <taxon>Staphylococcus</taxon>
    </lineage>
</organism>
<dbReference type="Gene3D" id="3.40.50.300">
    <property type="entry name" value="P-loop containing nucleotide triphosphate hydrolases"/>
    <property type="match status" value="1"/>
</dbReference>
<reference evidence="7 8" key="1">
    <citation type="submission" date="2017-11" db="EMBL/GenBank/DDBJ databases">
        <authorList>
            <person name="Founou R.C."/>
            <person name="Founou L."/>
            <person name="Allam M."/>
            <person name="Ismail A."/>
            <person name="Essack S.Y."/>
        </authorList>
    </citation>
    <scope>NUCLEOTIDE SEQUENCE [LARGE SCALE GENOMIC DNA]</scope>
    <source>
        <strain evidence="7 8">G811N2B1</strain>
    </source>
</reference>
<accession>A0A7Z1N894</accession>
<evidence type="ECO:0000256" key="3">
    <source>
        <dbReference type="ARBA" id="ARBA00022806"/>
    </source>
</evidence>
<evidence type="ECO:0000256" key="5">
    <source>
        <dbReference type="ARBA" id="ARBA00038437"/>
    </source>
</evidence>
<evidence type="ECO:0000256" key="2">
    <source>
        <dbReference type="ARBA" id="ARBA00022801"/>
    </source>
</evidence>
<keyword evidence="3 7" id="KW-0347">Helicase</keyword>
<evidence type="ECO:0000256" key="1">
    <source>
        <dbReference type="ARBA" id="ARBA00022741"/>
    </source>
</evidence>
<dbReference type="CDD" id="cd18787">
    <property type="entry name" value="SF2_C_DEAD"/>
    <property type="match status" value="1"/>
</dbReference>
<dbReference type="GO" id="GO:0005829">
    <property type="term" value="C:cytosol"/>
    <property type="evidence" value="ECO:0007669"/>
    <property type="project" value="TreeGrafter"/>
</dbReference>
<dbReference type="SMART" id="SM00490">
    <property type="entry name" value="HELICc"/>
    <property type="match status" value="1"/>
</dbReference>
<comment type="similarity">
    <text evidence="5">Belongs to the DEAD box helicase family.</text>
</comment>